<protein>
    <submittedName>
        <fullName evidence="1">Uncharacterized protein</fullName>
    </submittedName>
</protein>
<dbReference type="STRING" id="28092.WM40_22545"/>
<dbReference type="PATRIC" id="fig|28092.6.peg.5306"/>
<comment type="caution">
    <text evidence="1">The sequence shown here is derived from an EMBL/GenBank/DDBJ whole genome shotgun (WGS) entry which is preliminary data.</text>
</comment>
<accession>A0A0F5JV51</accession>
<sequence>MSEEEAEAIQYAVDGIYEAFILGGLNESRPEKGHWLERWWNLGREHQALLDLAKARLAELDFLDTPTDAQRAERAELFALLKRTMGDKNWHAGLQKQRKNIPELFPGSDELAGKMAALSIKGVSHE</sequence>
<organism evidence="1 2">
    <name type="scientific">Robbsia andropogonis</name>
    <dbReference type="NCBI Taxonomy" id="28092"/>
    <lineage>
        <taxon>Bacteria</taxon>
        <taxon>Pseudomonadati</taxon>
        <taxon>Pseudomonadota</taxon>
        <taxon>Betaproteobacteria</taxon>
        <taxon>Burkholderiales</taxon>
        <taxon>Burkholderiaceae</taxon>
        <taxon>Robbsia</taxon>
    </lineage>
</organism>
<dbReference type="Proteomes" id="UP000033618">
    <property type="component" value="Unassembled WGS sequence"/>
</dbReference>
<dbReference type="EMBL" id="LAQU01000039">
    <property type="protein sequence ID" value="KKB61525.1"/>
    <property type="molecule type" value="Genomic_DNA"/>
</dbReference>
<proteinExistence type="predicted"/>
<dbReference type="RefSeq" id="WP_046154046.1">
    <property type="nucleotide sequence ID" value="NZ_CADFGU010000001.1"/>
</dbReference>
<evidence type="ECO:0000313" key="2">
    <source>
        <dbReference type="Proteomes" id="UP000033618"/>
    </source>
</evidence>
<gene>
    <name evidence="1" type="ORF">WM40_22545</name>
</gene>
<reference evidence="1 2" key="1">
    <citation type="submission" date="2015-03" db="EMBL/GenBank/DDBJ databases">
        <title>Draft Genome Sequence of Burkholderia andropogonis type strain ICMP2807, isolated from Sorghum bicolor.</title>
        <authorList>
            <person name="Lopes-Santos L."/>
            <person name="Castro D.B."/>
            <person name="Ottoboni L.M."/>
            <person name="Park D."/>
            <person name="Weirc B.S."/>
            <person name="Destefano S.A."/>
        </authorList>
    </citation>
    <scope>NUCLEOTIDE SEQUENCE [LARGE SCALE GENOMIC DNA]</scope>
    <source>
        <strain evidence="1 2">ICMP2807</strain>
    </source>
</reference>
<dbReference type="AlphaFoldDB" id="A0A0F5JV51"/>
<evidence type="ECO:0000313" key="1">
    <source>
        <dbReference type="EMBL" id="KKB61525.1"/>
    </source>
</evidence>
<name>A0A0F5JV51_9BURK</name>
<keyword evidence="2" id="KW-1185">Reference proteome</keyword>